<feature type="non-terminal residue" evidence="3">
    <location>
        <position position="1"/>
    </location>
</feature>
<dbReference type="Proteomes" id="UP000035909">
    <property type="component" value="Unassembled WGS sequence"/>
</dbReference>
<feature type="non-terminal residue" evidence="3">
    <location>
        <position position="100"/>
    </location>
</feature>
<dbReference type="GO" id="GO:0019856">
    <property type="term" value="P:pyrimidine nucleobase biosynthetic process"/>
    <property type="evidence" value="ECO:0007669"/>
    <property type="project" value="TreeGrafter"/>
</dbReference>
<dbReference type="AlphaFoldDB" id="A0A0J1GNW6"/>
<sequence>TQRNNFAGGRLYADVLRKERRGDYLGATIQVIPHSTNASKERVIAGAEGHDIAIVEVGGTVGDTESLPFMEAIRQLAVELGRERAMFTHLTLVPYLAAAG</sequence>
<dbReference type="Gene3D" id="3.40.50.300">
    <property type="entry name" value="P-loop containing nucleotide triphosphate hydrolases"/>
    <property type="match status" value="1"/>
</dbReference>
<keyword evidence="3" id="KW-0436">Ligase</keyword>
<protein>
    <submittedName>
        <fullName evidence="3">CTP synthetase</fullName>
        <ecNumber evidence="3">6.3.4.2</ecNumber>
    </submittedName>
</protein>
<gene>
    <name evidence="3" type="primary">pyrG</name>
    <name evidence="3" type="ORF">ABT57_24790</name>
</gene>
<keyword evidence="4" id="KW-1185">Reference proteome</keyword>
<evidence type="ECO:0000313" key="4">
    <source>
        <dbReference type="Proteomes" id="UP000035909"/>
    </source>
</evidence>
<dbReference type="GO" id="GO:0042802">
    <property type="term" value="F:identical protein binding"/>
    <property type="evidence" value="ECO:0007669"/>
    <property type="project" value="TreeGrafter"/>
</dbReference>
<dbReference type="PANTHER" id="PTHR11550:SF0">
    <property type="entry name" value="CTP SYNTHASE-RELATED"/>
    <property type="match status" value="1"/>
</dbReference>
<keyword evidence="1" id="KW-0460">Magnesium</keyword>
<dbReference type="InterPro" id="IPR004468">
    <property type="entry name" value="CTP_synthase"/>
</dbReference>
<accession>A0A0J1GNW6</accession>
<dbReference type="InterPro" id="IPR017456">
    <property type="entry name" value="CTP_synthase_N"/>
</dbReference>
<dbReference type="EC" id="6.3.4.2" evidence="3"/>
<dbReference type="EMBL" id="LDOU01000082">
    <property type="protein sequence ID" value="KLV01139.1"/>
    <property type="molecule type" value="Genomic_DNA"/>
</dbReference>
<organism evidence="3 4">
    <name type="scientific">Photobacterium ganghwense</name>
    <dbReference type="NCBI Taxonomy" id="320778"/>
    <lineage>
        <taxon>Bacteria</taxon>
        <taxon>Pseudomonadati</taxon>
        <taxon>Pseudomonadota</taxon>
        <taxon>Gammaproteobacteria</taxon>
        <taxon>Vibrionales</taxon>
        <taxon>Vibrionaceae</taxon>
        <taxon>Photobacterium</taxon>
    </lineage>
</organism>
<dbReference type="GO" id="GO:0003883">
    <property type="term" value="F:CTP synthase activity"/>
    <property type="evidence" value="ECO:0007669"/>
    <property type="project" value="UniProtKB-EC"/>
</dbReference>
<dbReference type="Pfam" id="PF06418">
    <property type="entry name" value="CTP_synth_N"/>
    <property type="match status" value="1"/>
</dbReference>
<dbReference type="InterPro" id="IPR027417">
    <property type="entry name" value="P-loop_NTPase"/>
</dbReference>
<dbReference type="STRING" id="320778.ABT57_24790"/>
<dbReference type="SUPFAM" id="SSF52540">
    <property type="entry name" value="P-loop containing nucleoside triphosphate hydrolases"/>
    <property type="match status" value="1"/>
</dbReference>
<name>A0A0J1GNW6_9GAMM</name>
<evidence type="ECO:0000313" key="3">
    <source>
        <dbReference type="EMBL" id="KLV01139.1"/>
    </source>
</evidence>
<feature type="domain" description="CTP synthase N-terminal" evidence="2">
    <location>
        <begin position="2"/>
        <end position="99"/>
    </location>
</feature>
<dbReference type="GO" id="GO:0005829">
    <property type="term" value="C:cytosol"/>
    <property type="evidence" value="ECO:0007669"/>
    <property type="project" value="TreeGrafter"/>
</dbReference>
<evidence type="ECO:0000256" key="1">
    <source>
        <dbReference type="ARBA" id="ARBA00022842"/>
    </source>
</evidence>
<comment type="caution">
    <text evidence="3">The sequence shown here is derived from an EMBL/GenBank/DDBJ whole genome shotgun (WGS) entry which is preliminary data.</text>
</comment>
<reference evidence="3 4" key="1">
    <citation type="submission" date="2015-05" db="EMBL/GenBank/DDBJ databases">
        <title>Photobacterium galathea sp. nov.</title>
        <authorList>
            <person name="Machado H."/>
            <person name="Gram L."/>
        </authorList>
    </citation>
    <scope>NUCLEOTIDE SEQUENCE [LARGE SCALE GENOMIC DNA]</scope>
    <source>
        <strain evidence="3 4">DSM 22954</strain>
    </source>
</reference>
<dbReference type="PANTHER" id="PTHR11550">
    <property type="entry name" value="CTP SYNTHASE"/>
    <property type="match status" value="1"/>
</dbReference>
<dbReference type="GO" id="GO:0006241">
    <property type="term" value="P:CTP biosynthetic process"/>
    <property type="evidence" value="ECO:0007669"/>
    <property type="project" value="TreeGrafter"/>
</dbReference>
<evidence type="ECO:0000259" key="2">
    <source>
        <dbReference type="Pfam" id="PF06418"/>
    </source>
</evidence>
<proteinExistence type="predicted"/>